<organism evidence="1 2">
    <name type="scientific">Acrasis kona</name>
    <dbReference type="NCBI Taxonomy" id="1008807"/>
    <lineage>
        <taxon>Eukaryota</taxon>
        <taxon>Discoba</taxon>
        <taxon>Heterolobosea</taxon>
        <taxon>Tetramitia</taxon>
        <taxon>Eutetramitia</taxon>
        <taxon>Acrasidae</taxon>
        <taxon>Acrasis</taxon>
    </lineage>
</organism>
<evidence type="ECO:0000313" key="2">
    <source>
        <dbReference type="Proteomes" id="UP001431209"/>
    </source>
</evidence>
<gene>
    <name evidence="1" type="ORF">AKO1_002554</name>
</gene>
<evidence type="ECO:0000313" key="1">
    <source>
        <dbReference type="EMBL" id="KAL0490756.1"/>
    </source>
</evidence>
<name>A0AAW2ZNJ4_9EUKA</name>
<sequence>MNFVLKQMQDGVAKPLRNRYENLKKVNKEYLFAGINIAWENGMNQIPRLDKLPTAAEPIQSRGIQMQVWESGAQLGYASLHWNGYNNSRLIREAILARITPKQMFTTLMWEIISDYNILLSKTISDVGVPRTHIFTHQVAIPTVDKSKASALWPPVWVNVNDFSTPGFTMDNRGSAVFDIDTIKQQIKQVDKNQKYYAAVETYLQHYHDESSLTQNLKETFESGAIVKWLYGAYPVGGEFGLDVDPVNATLAIKKWLLNK</sequence>
<comment type="caution">
    <text evidence="1">The sequence shown here is derived from an EMBL/GenBank/DDBJ whole genome shotgun (WGS) entry which is preliminary data.</text>
</comment>
<dbReference type="Proteomes" id="UP001431209">
    <property type="component" value="Unassembled WGS sequence"/>
</dbReference>
<reference evidence="1 2" key="1">
    <citation type="submission" date="2024-03" db="EMBL/GenBank/DDBJ databases">
        <title>The Acrasis kona genome and developmental transcriptomes reveal deep origins of eukaryotic multicellular pathways.</title>
        <authorList>
            <person name="Sheikh S."/>
            <person name="Fu C.-J."/>
            <person name="Brown M.W."/>
            <person name="Baldauf S.L."/>
        </authorList>
    </citation>
    <scope>NUCLEOTIDE SEQUENCE [LARGE SCALE GENOMIC DNA]</scope>
    <source>
        <strain evidence="1 2">ATCC MYA-3509</strain>
    </source>
</reference>
<dbReference type="EMBL" id="JAOPGA020001714">
    <property type="protein sequence ID" value="KAL0490756.1"/>
    <property type="molecule type" value="Genomic_DNA"/>
</dbReference>
<protein>
    <submittedName>
        <fullName evidence="1">Uncharacterized protein</fullName>
    </submittedName>
</protein>
<keyword evidence="2" id="KW-1185">Reference proteome</keyword>
<accession>A0AAW2ZNJ4</accession>
<proteinExistence type="predicted"/>
<dbReference type="AlphaFoldDB" id="A0AAW2ZNJ4"/>